<proteinExistence type="predicted"/>
<feature type="region of interest" description="Disordered" evidence="1">
    <location>
        <begin position="183"/>
        <end position="202"/>
    </location>
</feature>
<dbReference type="HOGENOM" id="CLU_1355887_0_0_1"/>
<protein>
    <submittedName>
        <fullName evidence="2">Uncharacterized protein</fullName>
    </submittedName>
</protein>
<evidence type="ECO:0000313" key="2">
    <source>
        <dbReference type="EMBL" id="EFX75103.1"/>
    </source>
</evidence>
<dbReference type="KEGG" id="dpx:DAPPUDRAFT_323597"/>
<feature type="region of interest" description="Disordered" evidence="1">
    <location>
        <begin position="57"/>
        <end position="80"/>
    </location>
</feature>
<name>E9GZ86_DAPPU</name>
<dbReference type="Proteomes" id="UP000000305">
    <property type="component" value="Unassembled WGS sequence"/>
</dbReference>
<dbReference type="InParanoid" id="E9GZ86"/>
<dbReference type="PANTHER" id="PTHR48455">
    <property type="entry name" value="TRANSPOSABLE ELEMENT P TRANSPOSASE-LIKE PROTEIN"/>
    <property type="match status" value="1"/>
</dbReference>
<keyword evidence="3" id="KW-1185">Reference proteome</keyword>
<evidence type="ECO:0000256" key="1">
    <source>
        <dbReference type="SAM" id="MobiDB-lite"/>
    </source>
</evidence>
<accession>E9GZ86</accession>
<reference evidence="2 3" key="1">
    <citation type="journal article" date="2011" name="Science">
        <title>The ecoresponsive genome of Daphnia pulex.</title>
        <authorList>
            <person name="Colbourne J.K."/>
            <person name="Pfrender M.E."/>
            <person name="Gilbert D."/>
            <person name="Thomas W.K."/>
            <person name="Tucker A."/>
            <person name="Oakley T.H."/>
            <person name="Tokishita S."/>
            <person name="Aerts A."/>
            <person name="Arnold G.J."/>
            <person name="Basu M.K."/>
            <person name="Bauer D.J."/>
            <person name="Caceres C.E."/>
            <person name="Carmel L."/>
            <person name="Casola C."/>
            <person name="Choi J.H."/>
            <person name="Detter J.C."/>
            <person name="Dong Q."/>
            <person name="Dusheyko S."/>
            <person name="Eads B.D."/>
            <person name="Frohlich T."/>
            <person name="Geiler-Samerotte K.A."/>
            <person name="Gerlach D."/>
            <person name="Hatcher P."/>
            <person name="Jogdeo S."/>
            <person name="Krijgsveld J."/>
            <person name="Kriventseva E.V."/>
            <person name="Kultz D."/>
            <person name="Laforsch C."/>
            <person name="Lindquist E."/>
            <person name="Lopez J."/>
            <person name="Manak J.R."/>
            <person name="Muller J."/>
            <person name="Pangilinan J."/>
            <person name="Patwardhan R.P."/>
            <person name="Pitluck S."/>
            <person name="Pritham E.J."/>
            <person name="Rechtsteiner A."/>
            <person name="Rho M."/>
            <person name="Rogozin I.B."/>
            <person name="Sakarya O."/>
            <person name="Salamov A."/>
            <person name="Schaack S."/>
            <person name="Shapiro H."/>
            <person name="Shiga Y."/>
            <person name="Skalitzky C."/>
            <person name="Smith Z."/>
            <person name="Souvorov A."/>
            <person name="Sung W."/>
            <person name="Tang Z."/>
            <person name="Tsuchiya D."/>
            <person name="Tu H."/>
            <person name="Vos H."/>
            <person name="Wang M."/>
            <person name="Wolf Y.I."/>
            <person name="Yamagata H."/>
            <person name="Yamada T."/>
            <person name="Ye Y."/>
            <person name="Shaw J.R."/>
            <person name="Andrews J."/>
            <person name="Crease T.J."/>
            <person name="Tang H."/>
            <person name="Lucas S.M."/>
            <person name="Robertson H.M."/>
            <person name="Bork P."/>
            <person name="Koonin E.V."/>
            <person name="Zdobnov E.M."/>
            <person name="Grigoriev I.V."/>
            <person name="Lynch M."/>
            <person name="Boore J.L."/>
        </authorList>
    </citation>
    <scope>NUCLEOTIDE SEQUENCE [LARGE SCALE GENOMIC DNA]</scope>
</reference>
<dbReference type="PANTHER" id="PTHR48455:SF1">
    <property type="entry name" value="TRANSPOSABLE ELEMENT P TRANSPOSASE-LIKE PROTEIN"/>
    <property type="match status" value="1"/>
</dbReference>
<sequence length="202" mass="22542">MKAIYKALIIPKWLYCCSVFQSVASPTLQHPETEIIGGIDLMETGEPFKFLIETETTQDTASCNRPTTTPFQLVASPPQEDPETEIITYKTTNLQAVQALSVSLPVPHSNELLSLPPEATEATHSSDVTTANETTDAEIVGAPTVREKKPKRVYRIKAPTNCYEEVMSQLYSKRFRNIHLSSDRTQMKTSKKLSRIPKSAEI</sequence>
<gene>
    <name evidence="2" type="ORF">DAPPUDRAFT_323597</name>
</gene>
<dbReference type="EMBL" id="GL732577">
    <property type="protein sequence ID" value="EFX75103.1"/>
    <property type="molecule type" value="Genomic_DNA"/>
</dbReference>
<dbReference type="OrthoDB" id="6400920at2759"/>
<organism evidence="2 3">
    <name type="scientific">Daphnia pulex</name>
    <name type="common">Water flea</name>
    <dbReference type="NCBI Taxonomy" id="6669"/>
    <lineage>
        <taxon>Eukaryota</taxon>
        <taxon>Metazoa</taxon>
        <taxon>Ecdysozoa</taxon>
        <taxon>Arthropoda</taxon>
        <taxon>Crustacea</taxon>
        <taxon>Branchiopoda</taxon>
        <taxon>Diplostraca</taxon>
        <taxon>Cladocera</taxon>
        <taxon>Anomopoda</taxon>
        <taxon>Daphniidae</taxon>
        <taxon>Daphnia</taxon>
    </lineage>
</organism>
<evidence type="ECO:0000313" key="3">
    <source>
        <dbReference type="Proteomes" id="UP000000305"/>
    </source>
</evidence>
<dbReference type="AlphaFoldDB" id="E9GZ86"/>
<feature type="compositionally biased region" description="Polar residues" evidence="1">
    <location>
        <begin position="57"/>
        <end position="71"/>
    </location>
</feature>